<dbReference type="InterPro" id="IPR037401">
    <property type="entry name" value="SnoaL-like"/>
</dbReference>
<evidence type="ECO:0000259" key="1">
    <source>
        <dbReference type="Pfam" id="PF12680"/>
    </source>
</evidence>
<dbReference type="EMBL" id="QJSP01000011">
    <property type="protein sequence ID" value="PYE15065.1"/>
    <property type="molecule type" value="Genomic_DNA"/>
</dbReference>
<evidence type="ECO:0000313" key="2">
    <source>
        <dbReference type="EMBL" id="PYE15065.1"/>
    </source>
</evidence>
<name>A0A318RY01_WILLI</name>
<dbReference type="SUPFAM" id="SSF54427">
    <property type="entry name" value="NTF2-like"/>
    <property type="match status" value="1"/>
</dbReference>
<evidence type="ECO:0000313" key="3">
    <source>
        <dbReference type="Proteomes" id="UP000247591"/>
    </source>
</evidence>
<dbReference type="OrthoDB" id="8080938at2"/>
<dbReference type="Pfam" id="PF12680">
    <property type="entry name" value="SnoaL_2"/>
    <property type="match status" value="1"/>
</dbReference>
<reference evidence="2 3" key="1">
    <citation type="submission" date="2018-06" db="EMBL/GenBank/DDBJ databases">
        <title>Genomic Encyclopedia of Type Strains, Phase IV (KMG-IV): sequencing the most valuable type-strain genomes for metagenomic binning, comparative biology and taxonomic classification.</title>
        <authorList>
            <person name="Goeker M."/>
        </authorList>
    </citation>
    <scope>NUCLEOTIDE SEQUENCE [LARGE SCALE GENOMIC DNA]</scope>
    <source>
        <strain evidence="2 3">DSM 45521</strain>
    </source>
</reference>
<sequence>MSDVVPSPVQRLIDATNAGDTAAFLAVFTEDGAVDDWGRTFRGVDAITGWSDAEFIGKQVTLDITTADVSGQVTTIVAQVGGNGFNGPSTFGFTTAGDRVSLMTITG</sequence>
<proteinExistence type="predicted"/>
<keyword evidence="3" id="KW-1185">Reference proteome</keyword>
<protein>
    <submittedName>
        <fullName evidence="2">SnoaL-like protein</fullName>
    </submittedName>
</protein>
<dbReference type="RefSeq" id="WP_110471075.1">
    <property type="nucleotide sequence ID" value="NZ_QJSP01000011.1"/>
</dbReference>
<dbReference type="Gene3D" id="3.10.450.50">
    <property type="match status" value="1"/>
</dbReference>
<gene>
    <name evidence="2" type="ORF">DFR67_111140</name>
</gene>
<comment type="caution">
    <text evidence="2">The sequence shown here is derived from an EMBL/GenBank/DDBJ whole genome shotgun (WGS) entry which is preliminary data.</text>
</comment>
<organism evidence="2 3">
    <name type="scientific">Williamsia limnetica</name>
    <dbReference type="NCBI Taxonomy" id="882452"/>
    <lineage>
        <taxon>Bacteria</taxon>
        <taxon>Bacillati</taxon>
        <taxon>Actinomycetota</taxon>
        <taxon>Actinomycetes</taxon>
        <taxon>Mycobacteriales</taxon>
        <taxon>Nocardiaceae</taxon>
        <taxon>Williamsia</taxon>
    </lineage>
</organism>
<feature type="domain" description="SnoaL-like" evidence="1">
    <location>
        <begin position="9"/>
        <end position="91"/>
    </location>
</feature>
<dbReference type="AlphaFoldDB" id="A0A318RY01"/>
<dbReference type="Proteomes" id="UP000247591">
    <property type="component" value="Unassembled WGS sequence"/>
</dbReference>
<accession>A0A318RY01</accession>
<dbReference type="InterPro" id="IPR032710">
    <property type="entry name" value="NTF2-like_dom_sf"/>
</dbReference>